<organism evidence="2">
    <name type="scientific">Curvibacter symbiont subsp. Hydra magnipapillata</name>
    <dbReference type="NCBI Taxonomy" id="667019"/>
    <lineage>
        <taxon>Bacteria</taxon>
        <taxon>Pseudomonadati</taxon>
        <taxon>Pseudomonadota</taxon>
        <taxon>Betaproteobacteria</taxon>
        <taxon>Burkholderiales</taxon>
        <taxon>Comamonadaceae</taxon>
        <taxon>Curvibacter</taxon>
    </lineage>
</organism>
<dbReference type="EMBL" id="FN543108">
    <property type="protein sequence ID" value="CBA32920.1"/>
    <property type="molecule type" value="Genomic_DNA"/>
</dbReference>
<evidence type="ECO:0000256" key="1">
    <source>
        <dbReference type="SAM" id="Phobius"/>
    </source>
</evidence>
<keyword evidence="1" id="KW-1133">Transmembrane helix</keyword>
<accession>C9YFU4</accession>
<protein>
    <recommendedName>
        <fullName evidence="3">Transmembrane protein</fullName>
    </recommendedName>
</protein>
<gene>
    <name evidence="2" type="ORF">Csp_B16440</name>
</gene>
<proteinExistence type="predicted"/>
<dbReference type="AlphaFoldDB" id="C9YFU4"/>
<keyword evidence="1" id="KW-0472">Membrane</keyword>
<evidence type="ECO:0000313" key="2">
    <source>
        <dbReference type="EMBL" id="CBA32920.1"/>
    </source>
</evidence>
<reference evidence="2" key="1">
    <citation type="journal article" date="2010" name="Nature">
        <title>The Dynamic genome of Hydra.</title>
        <authorList>
            <person name="Chapman J.A."/>
            <person name="Kirkness E.F."/>
            <person name="Simakov O."/>
            <person name="Hampson S.E."/>
            <person name="Mitros T."/>
            <person name="Weinmaier T."/>
            <person name="Rattei T."/>
            <person name="Balasubramanian P.G."/>
            <person name="Borman J."/>
            <person name="Busam D."/>
            <person name="Disbennett K."/>
            <person name="Pfannkoch C."/>
            <person name="Sumin N."/>
            <person name="Sutton G."/>
            <person name="Viswanathan L."/>
            <person name="Walenz B."/>
            <person name="Goodstein D.M."/>
            <person name="Hellsten U."/>
            <person name="Kawashima T."/>
            <person name="Prochnik S.E."/>
            <person name="Putnam N.H."/>
            <person name="Shu S."/>
            <person name="Blumberg B."/>
            <person name="Dana C.E."/>
            <person name="Gee L."/>
            <person name="Kibler D.F."/>
            <person name="Law L."/>
            <person name="Lindgens D."/>
            <person name="Martinez D.E."/>
            <person name="Peng J."/>
            <person name="Wigge P.A."/>
            <person name="Bertulat B."/>
            <person name="Guder C."/>
            <person name="Nakamura Y."/>
            <person name="Ozbek S."/>
            <person name="Watanabe H."/>
            <person name="Khalturin K."/>
            <person name="Hemmrich G."/>
            <person name="Franke A."/>
            <person name="Augustin R."/>
            <person name="Fraune S."/>
            <person name="Hayakawa E."/>
            <person name="Hayakawa S."/>
            <person name="Hirose M."/>
            <person name="Hwang J."/>
            <person name="Ikeo K."/>
            <person name="Nishimiya-Fujisawa C."/>
            <person name="Ogura A."/>
            <person name="Takahashi T."/>
            <person name="Steinmetz P.R."/>
            <person name="Zhang X."/>
            <person name="Aufschnaiter R."/>
            <person name="Eder M.K."/>
            <person name="Gorny A.K."/>
            <person name="Salvenmoser W."/>
            <person name="Heimberg A.M."/>
            <person name="Wheeler B.M."/>
            <person name="Peterson K.J."/>
            <person name="Boettger A."/>
            <person name="Tischler P."/>
            <person name="Wolf A."/>
            <person name="Gojobori T."/>
            <person name="Remington K.A."/>
            <person name="Strausberg R.L."/>
            <person name="Venter J."/>
            <person name="Technau U."/>
            <person name="Hobmayer B."/>
            <person name="Bosch T.C."/>
            <person name="Holstein T.W."/>
            <person name="Fujisawa T."/>
            <person name="Bode H.R."/>
            <person name="David C.N."/>
            <person name="Rokhsar D.S."/>
            <person name="Steele R.E."/>
        </authorList>
    </citation>
    <scope>NUCLEOTIDE SEQUENCE</scope>
</reference>
<feature type="transmembrane region" description="Helical" evidence="1">
    <location>
        <begin position="30"/>
        <end position="49"/>
    </location>
</feature>
<keyword evidence="1" id="KW-0812">Transmembrane</keyword>
<name>C9YFU4_CURXX</name>
<evidence type="ECO:0008006" key="3">
    <source>
        <dbReference type="Google" id="ProtNLM"/>
    </source>
</evidence>
<feature type="transmembrane region" description="Helical" evidence="1">
    <location>
        <begin position="61"/>
        <end position="80"/>
    </location>
</feature>
<sequence length="93" mass="10677">MIQAVVLALAIALAFGFAWCVHRERRLAVWALAWLAYALYEYLMFARVLCSGECNIRIDLLLIFLPMALGTLWVALRAIFRWCLRSLGRSSEQ</sequence>